<protein>
    <recommendedName>
        <fullName evidence="10">Protein-glutamine gamma-glutamyltransferase K</fullName>
        <ecNumber evidence="8">2.3.2.13</ecNumber>
    </recommendedName>
    <alternativeName>
        <fullName evidence="13">Epidermal TGase</fullName>
    </alternativeName>
    <alternativeName>
        <fullName evidence="12">Transglutaminase K</fullName>
    </alternativeName>
    <alternativeName>
        <fullName evidence="11">Transglutaminase-1</fullName>
    </alternativeName>
</protein>
<gene>
    <name evidence="16" type="ORF">H4Q32_015465</name>
</gene>
<evidence type="ECO:0000256" key="4">
    <source>
        <dbReference type="ARBA" id="ARBA00023139"/>
    </source>
</evidence>
<evidence type="ECO:0000256" key="10">
    <source>
        <dbReference type="ARBA" id="ARBA00040559"/>
    </source>
</evidence>
<accession>A0ABQ8LHS1</accession>
<keyword evidence="3" id="KW-0597">Phosphoprotein</keyword>
<comment type="caution">
    <text evidence="16">The sequence shown here is derived from an EMBL/GenBank/DDBJ whole genome shotgun (WGS) entry which is preliminary data.</text>
</comment>
<dbReference type="Proteomes" id="UP000830375">
    <property type="component" value="Unassembled WGS sequence"/>
</dbReference>
<dbReference type="EMBL" id="JACTAM010000023">
    <property type="protein sequence ID" value="KAI2649497.1"/>
    <property type="molecule type" value="Genomic_DNA"/>
</dbReference>
<dbReference type="PANTHER" id="PTHR11590:SF49">
    <property type="entry name" value="PROTEIN-GLUTAMINE GAMMA-GLUTAMYLTRANSFERASE K"/>
    <property type="match status" value="1"/>
</dbReference>
<evidence type="ECO:0000256" key="11">
    <source>
        <dbReference type="ARBA" id="ARBA00041651"/>
    </source>
</evidence>
<keyword evidence="7" id="KW-0808">Transferase</keyword>
<evidence type="ECO:0000256" key="6">
    <source>
        <dbReference type="ARBA" id="ARBA00023288"/>
    </source>
</evidence>
<feature type="domain" description="Transglutaminase-like" evidence="15">
    <location>
        <begin position="1077"/>
        <end position="1166"/>
    </location>
</feature>
<dbReference type="InterPro" id="IPR008958">
    <property type="entry name" value="Transglutaminase_C"/>
</dbReference>
<comment type="subcellular location">
    <subcellularLocation>
        <location evidence="1">Membrane</location>
        <topology evidence="1">Lipid-anchor</topology>
    </subcellularLocation>
</comment>
<dbReference type="SUPFAM" id="SSF54001">
    <property type="entry name" value="Cysteine proteinases"/>
    <property type="match status" value="2"/>
</dbReference>
<dbReference type="InterPro" id="IPR038765">
    <property type="entry name" value="Papain-like_cys_pep_sf"/>
</dbReference>
<dbReference type="SMART" id="SM00460">
    <property type="entry name" value="TGc"/>
    <property type="match status" value="2"/>
</dbReference>
<keyword evidence="7" id="KW-0012">Acyltransferase</keyword>
<evidence type="ECO:0000259" key="15">
    <source>
        <dbReference type="SMART" id="SM00460"/>
    </source>
</evidence>
<dbReference type="Gene3D" id="2.60.40.10">
    <property type="entry name" value="Immunoglobulins"/>
    <property type="match status" value="6"/>
</dbReference>
<evidence type="ECO:0000256" key="3">
    <source>
        <dbReference type="ARBA" id="ARBA00022553"/>
    </source>
</evidence>
<keyword evidence="4" id="KW-0564">Palmitate</keyword>
<dbReference type="InterPro" id="IPR014756">
    <property type="entry name" value="Ig_E-set"/>
</dbReference>
<comment type="function">
    <text evidence="14">Catalyzes the cross-linking of proteins and the conjugation of polyamines to proteins. Responsible for cross-linking epidermal proteins during formation of the stratum corneum. Involved in cell proliferation.</text>
</comment>
<dbReference type="SUPFAM" id="SSF81296">
    <property type="entry name" value="E set domains"/>
    <property type="match status" value="2"/>
</dbReference>
<evidence type="ECO:0000256" key="9">
    <source>
        <dbReference type="ARBA" id="ARBA00038573"/>
    </source>
</evidence>
<organism evidence="16 17">
    <name type="scientific">Labeo rohita</name>
    <name type="common">Indian major carp</name>
    <name type="synonym">Cyprinus rohita</name>
    <dbReference type="NCBI Taxonomy" id="84645"/>
    <lineage>
        <taxon>Eukaryota</taxon>
        <taxon>Metazoa</taxon>
        <taxon>Chordata</taxon>
        <taxon>Craniata</taxon>
        <taxon>Vertebrata</taxon>
        <taxon>Euteleostomi</taxon>
        <taxon>Actinopterygii</taxon>
        <taxon>Neopterygii</taxon>
        <taxon>Teleostei</taxon>
        <taxon>Ostariophysi</taxon>
        <taxon>Cypriniformes</taxon>
        <taxon>Cyprinidae</taxon>
        <taxon>Labeoninae</taxon>
        <taxon>Labeonini</taxon>
        <taxon>Labeo</taxon>
    </lineage>
</organism>
<comment type="similarity">
    <text evidence="2">Belongs to the transglutaminase superfamily. Transglutaminase family.</text>
</comment>
<reference evidence="16 17" key="1">
    <citation type="submission" date="2022-01" db="EMBL/GenBank/DDBJ databases">
        <title>A high-quality chromosome-level genome assembly of rohu carp, Labeo rohita.</title>
        <authorList>
            <person name="Arick M.A. II"/>
            <person name="Hsu C.-Y."/>
            <person name="Magbanua Z."/>
            <person name="Pechanova O."/>
            <person name="Grover C."/>
            <person name="Miller E."/>
            <person name="Thrash A."/>
            <person name="Ezzel L."/>
            <person name="Alam S."/>
            <person name="Benzie J."/>
            <person name="Hamilton M."/>
            <person name="Karsi A."/>
            <person name="Lawrence M.L."/>
            <person name="Peterson D.G."/>
        </authorList>
    </citation>
    <scope>NUCLEOTIDE SEQUENCE [LARGE SCALE GENOMIC DNA]</scope>
    <source>
        <strain evidence="17">BAU-BD-2019</strain>
        <tissue evidence="16">Blood</tissue>
    </source>
</reference>
<evidence type="ECO:0000256" key="7">
    <source>
        <dbReference type="ARBA" id="ARBA00023315"/>
    </source>
</evidence>
<comment type="subunit">
    <text evidence="9">Interacts with PLAAT4.</text>
</comment>
<keyword evidence="5" id="KW-0417">Keratinization</keyword>
<dbReference type="SUPFAM" id="SSF49309">
    <property type="entry name" value="Transglutaminase, two C-terminal domains"/>
    <property type="match status" value="4"/>
</dbReference>
<dbReference type="EC" id="2.3.2.13" evidence="8"/>
<evidence type="ECO:0000256" key="12">
    <source>
        <dbReference type="ARBA" id="ARBA00041726"/>
    </source>
</evidence>
<evidence type="ECO:0000256" key="14">
    <source>
        <dbReference type="ARBA" id="ARBA00045815"/>
    </source>
</evidence>
<dbReference type="Pfam" id="PF00927">
    <property type="entry name" value="Transglut_C"/>
    <property type="match status" value="2"/>
</dbReference>
<dbReference type="InterPro" id="IPR013783">
    <property type="entry name" value="Ig-like_fold"/>
</dbReference>
<dbReference type="InterPro" id="IPR050779">
    <property type="entry name" value="Transglutaminase"/>
</dbReference>
<dbReference type="InterPro" id="IPR036238">
    <property type="entry name" value="Transglutaminase_C_sf"/>
</dbReference>
<dbReference type="Gene3D" id="3.90.260.10">
    <property type="entry name" value="Transglutaminase-like"/>
    <property type="match status" value="3"/>
</dbReference>
<evidence type="ECO:0000313" key="16">
    <source>
        <dbReference type="EMBL" id="KAI2649497.1"/>
    </source>
</evidence>
<feature type="domain" description="Transglutaminase-like" evidence="15">
    <location>
        <begin position="475"/>
        <end position="568"/>
    </location>
</feature>
<evidence type="ECO:0000256" key="5">
    <source>
        <dbReference type="ARBA" id="ARBA00023249"/>
    </source>
</evidence>
<dbReference type="InterPro" id="IPR002931">
    <property type="entry name" value="Transglutaminase-like"/>
</dbReference>
<evidence type="ECO:0000256" key="2">
    <source>
        <dbReference type="ARBA" id="ARBA00005968"/>
    </source>
</evidence>
<dbReference type="InterPro" id="IPR036985">
    <property type="entry name" value="Transglutaminase-like_sf"/>
</dbReference>
<dbReference type="PANTHER" id="PTHR11590">
    <property type="entry name" value="PROTEIN-GLUTAMINE GAMMA-GLUTAMYLTRANSFERASE"/>
    <property type="match status" value="1"/>
</dbReference>
<evidence type="ECO:0000256" key="8">
    <source>
        <dbReference type="ARBA" id="ARBA00024222"/>
    </source>
</evidence>
<evidence type="ECO:0000313" key="17">
    <source>
        <dbReference type="Proteomes" id="UP000830375"/>
    </source>
</evidence>
<dbReference type="InterPro" id="IPR001102">
    <property type="entry name" value="Transglutaminase_N"/>
</dbReference>
<keyword evidence="17" id="KW-1185">Reference proteome</keyword>
<name>A0ABQ8LHS1_LABRO</name>
<evidence type="ECO:0000256" key="1">
    <source>
        <dbReference type="ARBA" id="ARBA00004635"/>
    </source>
</evidence>
<keyword evidence="6" id="KW-0449">Lipoprotein</keyword>
<evidence type="ECO:0000256" key="13">
    <source>
        <dbReference type="ARBA" id="ARBA00043229"/>
    </source>
</evidence>
<proteinExistence type="inferred from homology"/>
<dbReference type="Pfam" id="PF01841">
    <property type="entry name" value="Transglut_core"/>
    <property type="match status" value="1"/>
</dbReference>
<dbReference type="Pfam" id="PF00868">
    <property type="entry name" value="Transglut_N"/>
    <property type="match status" value="2"/>
</dbReference>
<sequence length="1508" mass="168305">MTARNWHATLSITPATTSHHAAIMITSLLPSKILKDDCKVMPLCGSKVIGHFPVIKLDSGDSKEAFCKPVCECATLTTCHDQDIKNVSSDCKGMQPCRNKMIGHSPVVKLDSKGPCCKPTRNSLHTPVLSCGWGGDEDVNIYRAVLKRNIYTNEDIPESKRQTETCCEAGASSVWEHSCCNHRNSCRESEDVTTRFTNFSTDAWTHVESVVQALPLQVCSVDLIKSRKGQNRLEHHTDHYLSDHLIIRRGQCFEMWIELSRPFNPNCDQFNLELRLCNIPSTSSEMLTIVPLVKKFEKDCWEARIVEQMQNRMRLCVYSQSTASIGRYKLTVVTDGPGGKATSAEYDIYMLFNPWSKCDSVYLSDEAERVEYVLNDMGKIYYGTTQQIGCRTWHFGQFDEGVLAACFFVLEKSGGPCSGWGDPVNVVRVISAFINASDNSGVIKGSWSRTCSDGTSPTSWCGSTAILKHYHQSGGKPVKYGQCWVFAGVINTIFRCLGIPTRPVSNFNSAHDTDVSLTTDVYLDEKFEPVEHLNRYSVWNFHVWNEAWMTRPDLPSGFGGWQLVDSTPQLTSKDNLRCCPISVAAIRNGQIQHDAPLLFAGVNSDKVYWQRKENKNFAVIHVEKNAVGHCISTKAVGSDQRVDITHLYKHPKGSDGARTAVETVCCNGFKQSVYPLSNNDDVIIEVNMKSDGPCIGQDAVLSIILKNKCRFSRSFTLYSQVAAIYYTGAQKALVKKDQTLIELKSYEVQILEWTLCYEDYKDHLAAQTALMLILSGRVAETTQILTTQFNFRFRTPDLIIIPVYGGVAGKEMTFNIKFQNPLPCVLKNVVFRFEGLGLQCVRKINYGDIPSLALVNLTETFVPKYPGSHKLLASLDCPQLTQVHSIDLIRASKGQNRQEHRTAGYFSKQLIVRRGQCFKMSIELSRPFIPNRDQLYLELRLGNVLPVQKGSFVVVPLVSEFSRDAWEAKIIEQAKTTIRLAVYSLPTACIGRYRLTVVTNSPAGKSTSPDTRENDIYMLFNPWCKDDAVYMNDEAERVEYVLNDMGKIYYGTEHQIGTRTWNFGQFDEGILGACLFLLERSRSPCSGWGDPINVVRLISAMVNSNDDYGVLVGNWKKTYEGGLSPMVWSGSSAILKQNFHVWNEAWMTRPDLPPGFGGWQAVDATPQETSQGIFRCGPTSVAAVRSGQVYLQYDTPFVFAEVNSDKVYWQRKKNGTFEVVQVDKSVIGRCISTKAVGSDQRVDITHLYKYAEGTPEERKAVETACKYSSRRSTYSPTGTGADSGAGAGAGAGNGEVTLQISMDGKGPCVGQDAVLSIVLKNNSSSPRNVNLFSQVSATYHTAVNRAFTKKDQTSIALKPHEVQTLEWTLLYEDYKDHLVGLAMLILTLSGRVTETKQTLAKQFSFRLCTPDLIIIPLDDAVLGRELKFTIKFQNPMPCVLRNVVFRIEGLGMQHVKTVHYGDIAGQASVCLKEKVVPKRRGPQKLLATLDCPQLTQVHGVADIMVKDR</sequence>